<organism evidence="3 4">
    <name type="scientific">Gracilariopsis chorda</name>
    <dbReference type="NCBI Taxonomy" id="448386"/>
    <lineage>
        <taxon>Eukaryota</taxon>
        <taxon>Rhodophyta</taxon>
        <taxon>Florideophyceae</taxon>
        <taxon>Rhodymeniophycidae</taxon>
        <taxon>Gracilariales</taxon>
        <taxon>Gracilariaceae</taxon>
        <taxon>Gracilariopsis</taxon>
    </lineage>
</organism>
<gene>
    <name evidence="3" type="ORF">BWQ96_05042</name>
</gene>
<dbReference type="OrthoDB" id="5411073at2759"/>
<sequence length="154" mass="17440">MGASDLQIVKVWDVWRRPPLPNLNPQADPLVVVQVDVSDDHAKEGNGSAILRLFGVTEQGNSVLLRFHRFYHYFYVPVLPEVEASALNEALSVALSKKHEGGNHKIVLHVRVVTKRNIMYFVPGDLEMQFVRITILNPKYMKETASLYRAEACV</sequence>
<comment type="catalytic activity">
    <reaction evidence="1">
        <text>DNA(n) + a 2'-deoxyribonucleoside 5'-triphosphate = DNA(n+1) + diphosphate</text>
        <dbReference type="Rhea" id="RHEA:22508"/>
        <dbReference type="Rhea" id="RHEA-COMP:17339"/>
        <dbReference type="Rhea" id="RHEA-COMP:17340"/>
        <dbReference type="ChEBI" id="CHEBI:33019"/>
        <dbReference type="ChEBI" id="CHEBI:61560"/>
        <dbReference type="ChEBI" id="CHEBI:173112"/>
        <dbReference type="EC" id="2.7.7.7"/>
    </reaction>
</comment>
<dbReference type="PANTHER" id="PTHR10322:SF23">
    <property type="entry name" value="DNA POLYMERASE DELTA CATALYTIC SUBUNIT"/>
    <property type="match status" value="1"/>
</dbReference>
<feature type="domain" description="DNA polymerase delta/zeta catalytic subunit N-terminal" evidence="2">
    <location>
        <begin position="84"/>
        <end position="142"/>
    </location>
</feature>
<dbReference type="AlphaFoldDB" id="A0A2V3ISY2"/>
<evidence type="ECO:0000313" key="4">
    <source>
        <dbReference type="Proteomes" id="UP000247409"/>
    </source>
</evidence>
<name>A0A2V3ISY2_9FLOR</name>
<dbReference type="GO" id="GO:0003887">
    <property type="term" value="F:DNA-directed DNA polymerase activity"/>
    <property type="evidence" value="ECO:0007669"/>
    <property type="project" value="UniProtKB-EC"/>
</dbReference>
<dbReference type="InterPro" id="IPR012337">
    <property type="entry name" value="RNaseH-like_sf"/>
</dbReference>
<dbReference type="EMBL" id="NBIV01000067">
    <property type="protein sequence ID" value="PXF45212.1"/>
    <property type="molecule type" value="Genomic_DNA"/>
</dbReference>
<evidence type="ECO:0000313" key="3">
    <source>
        <dbReference type="EMBL" id="PXF45212.1"/>
    </source>
</evidence>
<dbReference type="PANTHER" id="PTHR10322">
    <property type="entry name" value="DNA POLYMERASE CATALYTIC SUBUNIT"/>
    <property type="match status" value="1"/>
</dbReference>
<dbReference type="InterPro" id="IPR050240">
    <property type="entry name" value="DNA_pol_type-B"/>
</dbReference>
<proteinExistence type="predicted"/>
<dbReference type="Proteomes" id="UP000247409">
    <property type="component" value="Unassembled WGS sequence"/>
</dbReference>
<dbReference type="InterPro" id="IPR056435">
    <property type="entry name" value="DPOD/Z_N"/>
</dbReference>
<evidence type="ECO:0000256" key="1">
    <source>
        <dbReference type="ARBA" id="ARBA00049244"/>
    </source>
</evidence>
<keyword evidence="4" id="KW-1185">Reference proteome</keyword>
<evidence type="ECO:0000259" key="2">
    <source>
        <dbReference type="Pfam" id="PF24055"/>
    </source>
</evidence>
<comment type="caution">
    <text evidence="3">The sequence shown here is derived from an EMBL/GenBank/DDBJ whole genome shotgun (WGS) entry which is preliminary data.</text>
</comment>
<accession>A0A2V3ISY2</accession>
<reference evidence="3 4" key="1">
    <citation type="journal article" date="2018" name="Mol. Biol. Evol.">
        <title>Analysis of the draft genome of the red seaweed Gracilariopsis chorda provides insights into genome size evolution in Rhodophyta.</title>
        <authorList>
            <person name="Lee J."/>
            <person name="Yang E.C."/>
            <person name="Graf L."/>
            <person name="Yang J.H."/>
            <person name="Qiu H."/>
            <person name="Zel Zion U."/>
            <person name="Chan C.X."/>
            <person name="Stephens T.G."/>
            <person name="Weber A.P.M."/>
            <person name="Boo G.H."/>
            <person name="Boo S.M."/>
            <person name="Kim K.M."/>
            <person name="Shin Y."/>
            <person name="Jung M."/>
            <person name="Lee S.J."/>
            <person name="Yim H.S."/>
            <person name="Lee J.H."/>
            <person name="Bhattacharya D."/>
            <person name="Yoon H.S."/>
        </authorList>
    </citation>
    <scope>NUCLEOTIDE SEQUENCE [LARGE SCALE GENOMIC DNA]</scope>
    <source>
        <strain evidence="3 4">SKKU-2015</strain>
        <tissue evidence="3">Whole body</tissue>
    </source>
</reference>
<dbReference type="Pfam" id="PF24055">
    <property type="entry name" value="POL3_N"/>
    <property type="match status" value="1"/>
</dbReference>
<dbReference type="Gene3D" id="3.30.342.10">
    <property type="entry name" value="DNA Polymerase, chain B, domain 1"/>
    <property type="match status" value="1"/>
</dbReference>
<protein>
    <submittedName>
        <fullName evidence="3">DNA polymerase delta catalytic subunit</fullName>
    </submittedName>
</protein>
<dbReference type="STRING" id="448386.A0A2V3ISY2"/>
<dbReference type="SUPFAM" id="SSF53098">
    <property type="entry name" value="Ribonuclease H-like"/>
    <property type="match status" value="1"/>
</dbReference>